<comment type="caution">
    <text evidence="1">The sequence shown here is derived from an EMBL/GenBank/DDBJ whole genome shotgun (WGS) entry which is preliminary data.</text>
</comment>
<gene>
    <name evidence="1" type="ORF">NDU88_006391</name>
</gene>
<evidence type="ECO:0000313" key="2">
    <source>
        <dbReference type="Proteomes" id="UP001066276"/>
    </source>
</evidence>
<keyword evidence="2" id="KW-1185">Reference proteome</keyword>
<accession>A0AAV7MDA8</accession>
<protein>
    <submittedName>
        <fullName evidence="1">Uncharacterized protein</fullName>
    </submittedName>
</protein>
<name>A0AAV7MDA8_PLEWA</name>
<sequence>MFPGGAAGSPEACPVSTGIRVLGQLALQAIHGTIRGIFGTAGVQLSLEAHSAPYNTAGMYSFANKLRLCLSIRVVT</sequence>
<organism evidence="1 2">
    <name type="scientific">Pleurodeles waltl</name>
    <name type="common">Iberian ribbed newt</name>
    <dbReference type="NCBI Taxonomy" id="8319"/>
    <lineage>
        <taxon>Eukaryota</taxon>
        <taxon>Metazoa</taxon>
        <taxon>Chordata</taxon>
        <taxon>Craniata</taxon>
        <taxon>Vertebrata</taxon>
        <taxon>Euteleostomi</taxon>
        <taxon>Amphibia</taxon>
        <taxon>Batrachia</taxon>
        <taxon>Caudata</taxon>
        <taxon>Salamandroidea</taxon>
        <taxon>Salamandridae</taxon>
        <taxon>Pleurodelinae</taxon>
        <taxon>Pleurodeles</taxon>
    </lineage>
</organism>
<reference evidence="1" key="1">
    <citation type="journal article" date="2022" name="bioRxiv">
        <title>Sequencing and chromosome-scale assembly of the giantPleurodeles waltlgenome.</title>
        <authorList>
            <person name="Brown T."/>
            <person name="Elewa A."/>
            <person name="Iarovenko S."/>
            <person name="Subramanian E."/>
            <person name="Araus A.J."/>
            <person name="Petzold A."/>
            <person name="Susuki M."/>
            <person name="Suzuki K.-i.T."/>
            <person name="Hayashi T."/>
            <person name="Toyoda A."/>
            <person name="Oliveira C."/>
            <person name="Osipova E."/>
            <person name="Leigh N.D."/>
            <person name="Simon A."/>
            <person name="Yun M.H."/>
        </authorList>
    </citation>
    <scope>NUCLEOTIDE SEQUENCE</scope>
    <source>
        <strain evidence="1">20211129_DDA</strain>
        <tissue evidence="1">Liver</tissue>
    </source>
</reference>
<proteinExistence type="predicted"/>
<evidence type="ECO:0000313" key="1">
    <source>
        <dbReference type="EMBL" id="KAJ1101321.1"/>
    </source>
</evidence>
<dbReference type="EMBL" id="JANPWB010000014">
    <property type="protein sequence ID" value="KAJ1101321.1"/>
    <property type="molecule type" value="Genomic_DNA"/>
</dbReference>
<dbReference type="Proteomes" id="UP001066276">
    <property type="component" value="Chromosome 10"/>
</dbReference>
<dbReference type="AlphaFoldDB" id="A0AAV7MDA8"/>